<comment type="caution">
    <text evidence="1">The sequence shown here is derived from an EMBL/GenBank/DDBJ whole genome shotgun (WGS) entry which is preliminary data.</text>
</comment>
<keyword evidence="2" id="KW-1185">Reference proteome</keyword>
<proteinExistence type="predicted"/>
<accession>A0ACC0U0V0</accession>
<organism evidence="1 2">
    <name type="scientific">Russula earlei</name>
    <dbReference type="NCBI Taxonomy" id="71964"/>
    <lineage>
        <taxon>Eukaryota</taxon>
        <taxon>Fungi</taxon>
        <taxon>Dikarya</taxon>
        <taxon>Basidiomycota</taxon>
        <taxon>Agaricomycotina</taxon>
        <taxon>Agaricomycetes</taxon>
        <taxon>Russulales</taxon>
        <taxon>Russulaceae</taxon>
        <taxon>Russula</taxon>
    </lineage>
</organism>
<evidence type="ECO:0000313" key="1">
    <source>
        <dbReference type="EMBL" id="KAI9456621.1"/>
    </source>
</evidence>
<dbReference type="EMBL" id="JAGFNK010000233">
    <property type="protein sequence ID" value="KAI9456621.1"/>
    <property type="molecule type" value="Genomic_DNA"/>
</dbReference>
<reference evidence="1" key="1">
    <citation type="submission" date="2021-03" db="EMBL/GenBank/DDBJ databases">
        <title>Evolutionary priming and transition to the ectomycorrhizal habit in an iconic lineage of mushroom-forming fungi: is preadaptation a requirement?</title>
        <authorList>
            <consortium name="DOE Joint Genome Institute"/>
            <person name="Looney B.P."/>
            <person name="Miyauchi S."/>
            <person name="Morin E."/>
            <person name="Drula E."/>
            <person name="Courty P.E."/>
            <person name="Chicoki N."/>
            <person name="Fauchery L."/>
            <person name="Kohler A."/>
            <person name="Kuo A."/>
            <person name="LaButti K."/>
            <person name="Pangilinan J."/>
            <person name="Lipzen A."/>
            <person name="Riley R."/>
            <person name="Andreopoulos W."/>
            <person name="He G."/>
            <person name="Johnson J."/>
            <person name="Barry K.W."/>
            <person name="Grigoriev I.V."/>
            <person name="Nagy L."/>
            <person name="Hibbett D."/>
            <person name="Henrissat B."/>
            <person name="Matheny P.B."/>
            <person name="Labbe J."/>
            <person name="Martin A.F."/>
        </authorList>
    </citation>
    <scope>NUCLEOTIDE SEQUENCE</scope>
    <source>
        <strain evidence="1">BPL698</strain>
    </source>
</reference>
<name>A0ACC0U0V0_9AGAM</name>
<dbReference type="Proteomes" id="UP001207468">
    <property type="component" value="Unassembled WGS sequence"/>
</dbReference>
<gene>
    <name evidence="1" type="ORF">F5148DRAFT_984399</name>
</gene>
<evidence type="ECO:0000313" key="2">
    <source>
        <dbReference type="Proteomes" id="UP001207468"/>
    </source>
</evidence>
<protein>
    <submittedName>
        <fullName evidence="1">Sodium/hydrogen exchanger family-domain-containing protein</fullName>
    </submittedName>
</protein>
<sequence length="546" mass="60152">MFVPSDRFDVHRKPPRQQTTSTSVAYTLVGGFVVVYNLLSLVVKERLYMNEVALGTGFGVLLGPHVLGIFDPRSWTHVTDTLTREIMRIVLATGLFAIGVELPKRYMADHARSLLIMVVPTMAFGWFVSAAFIHLLFPKLDFVSSLVISACLTPTDPIISAAVIGGRFAVKNVPLSIRHLLVAESASNDGLAYPFLSISIYLTTEASRATAFEKWVVIGWIYQVILGTVLGAVIGYIFSRLLKLAHRKGFLDRESYIAQYVALALFTVGATKSLGNDDLLAAFAAGSAISWDGHFNTQTEDDAFSSILDLVLNCACFIYIGAWLPFDKFNIPELGVTPWRLVLLMLVILALRRIPSLLVLFKFLPEVSNWREALFCGHFGPIGVGAVFISTLAQSHLEAPRDPPSSQQDVLATALQPIVSFIVLGSILTHGLSIPFFSMGRRTLTISRSLVTDHPDWLQWARRMPSHDDAERIATPSANATVVIEESQRKKVLRIEQVCTDFSPSYLVLSESFHLKGPPSSTRQSTVVIEEHIGVAVPEQAVLRDS</sequence>